<organism evidence="5 6">
    <name type="scientific">Ligilactobacillus salivarius NIAS840</name>
    <dbReference type="NCBI Taxonomy" id="1029822"/>
    <lineage>
        <taxon>Bacteria</taxon>
        <taxon>Bacillati</taxon>
        <taxon>Bacillota</taxon>
        <taxon>Bacilli</taxon>
        <taxon>Lactobacillales</taxon>
        <taxon>Lactobacillaceae</taxon>
        <taxon>Ligilactobacillus</taxon>
    </lineage>
</organism>
<dbReference type="SMART" id="SM00490">
    <property type="entry name" value="HELICc"/>
    <property type="match status" value="1"/>
</dbReference>
<dbReference type="SUPFAM" id="SSF52540">
    <property type="entry name" value="P-loop containing nucleoside triphosphate hydrolases"/>
    <property type="match status" value="1"/>
</dbReference>
<reference evidence="5 6" key="1">
    <citation type="journal article" date="2011" name="J. Bacteriol.">
        <title>Genome Sequence of Lactobacillus salivarius NIAS840, Isolated from Chicken Intestine.</title>
        <authorList>
            <person name="Ham J.S."/>
            <person name="Kim H.W."/>
            <person name="Seol K.H."/>
            <person name="Jang A."/>
            <person name="Jeong S.G."/>
            <person name="Oh M.H."/>
            <person name="Kim D.H."/>
            <person name="Kang D.K."/>
            <person name="Kim G.B."/>
            <person name="Cha C.J."/>
        </authorList>
    </citation>
    <scope>NUCLEOTIDE SEQUENCE [LARGE SCALE GENOMIC DNA]</scope>
    <source>
        <strain evidence="5 6">NIAS840</strain>
    </source>
</reference>
<dbReference type="PROSITE" id="PS51194">
    <property type="entry name" value="HELICASE_CTER"/>
    <property type="match status" value="1"/>
</dbReference>
<dbReference type="Proteomes" id="UP000006227">
    <property type="component" value="Unassembled WGS sequence"/>
</dbReference>
<dbReference type="PROSITE" id="PS51192">
    <property type="entry name" value="HELICASE_ATP_BIND_1"/>
    <property type="match status" value="1"/>
</dbReference>
<dbReference type="PATRIC" id="fig|1029822.3.peg.1578"/>
<dbReference type="Gene3D" id="3.40.50.300">
    <property type="entry name" value="P-loop containing nucleotide triphosphate hydrolases"/>
    <property type="match status" value="1"/>
</dbReference>
<dbReference type="Pfam" id="PF13091">
    <property type="entry name" value="PLDc_2"/>
    <property type="match status" value="1"/>
</dbReference>
<dbReference type="Gene3D" id="3.40.50.10810">
    <property type="entry name" value="Tandem AAA-ATPase domain"/>
    <property type="match status" value="1"/>
</dbReference>
<gene>
    <name evidence="5" type="ORF">NIAS840_01583</name>
</gene>
<accession>F5VFL3</accession>
<dbReference type="PANTHER" id="PTHR45766">
    <property type="entry name" value="DNA ANNEALING HELICASE AND ENDONUCLEASE ZRANB3 FAMILY MEMBER"/>
    <property type="match status" value="1"/>
</dbReference>
<keyword evidence="5" id="KW-0067">ATP-binding</keyword>
<keyword evidence="1" id="KW-0378">Hydrolase</keyword>
<dbReference type="InterPro" id="IPR038718">
    <property type="entry name" value="SNF2-like_sf"/>
</dbReference>
<dbReference type="SMART" id="SM00487">
    <property type="entry name" value="DEXDc"/>
    <property type="match status" value="1"/>
</dbReference>
<dbReference type="Pfam" id="PF04851">
    <property type="entry name" value="ResIII"/>
    <property type="match status" value="1"/>
</dbReference>
<feature type="domain" description="Helicase ATP-binding" evidence="3">
    <location>
        <begin position="274"/>
        <end position="420"/>
    </location>
</feature>
<dbReference type="GO" id="GO:0004386">
    <property type="term" value="F:helicase activity"/>
    <property type="evidence" value="ECO:0007669"/>
    <property type="project" value="UniProtKB-KW"/>
</dbReference>
<keyword evidence="5" id="KW-0547">Nucleotide-binding</keyword>
<dbReference type="EMBL" id="AFMN01000002">
    <property type="protein sequence ID" value="EGL98152.1"/>
    <property type="molecule type" value="Genomic_DNA"/>
</dbReference>
<proteinExistence type="predicted"/>
<dbReference type="CDD" id="cd18793">
    <property type="entry name" value="SF2_C_SNF"/>
    <property type="match status" value="1"/>
</dbReference>
<evidence type="ECO:0000259" key="4">
    <source>
        <dbReference type="PROSITE" id="PS51194"/>
    </source>
</evidence>
<dbReference type="AlphaFoldDB" id="F5VFL3"/>
<dbReference type="InterPro" id="IPR014001">
    <property type="entry name" value="Helicase_ATP-bd"/>
</dbReference>
<dbReference type="InterPro" id="IPR027417">
    <property type="entry name" value="P-loop_NTPase"/>
</dbReference>
<evidence type="ECO:0000259" key="3">
    <source>
        <dbReference type="PROSITE" id="PS51192"/>
    </source>
</evidence>
<feature type="domain" description="Helicase C-terminal" evidence="4">
    <location>
        <begin position="676"/>
        <end position="875"/>
    </location>
</feature>
<dbReference type="RefSeq" id="WP_003706664.1">
    <property type="nucleotide sequence ID" value="NZ_AFMN01000002.1"/>
</dbReference>
<dbReference type="InterPro" id="IPR025202">
    <property type="entry name" value="PLD-like_dom"/>
</dbReference>
<evidence type="ECO:0000256" key="2">
    <source>
        <dbReference type="SAM" id="Coils"/>
    </source>
</evidence>
<sequence>MGNDIAKSLYSRKVIDNRELSMLDAIKFLLSEENTKSLDMAVGYFYISGMLLLKDEFIDFMDKRNGKIRILMGNQTDKQTVTSLDKDSTQEELVKSGLSYYKHLVKQSDSDVSKINDIEFLTRVKEWLDQGRIEVKVYVGEANYFHAKSYLFASSQEAVNGTAIVGSSNFSRNGLQGNTELNVLSQDSYYPLHEWYSNLWLSDDETAVFSPELIKLVTNKLPVVERVMNFQPVKKTYYDFVGIYAKPYTNLNIETTPWAVNLYPHQQSGVVAIKHKLDTFGTAILADGVGLGKTRTTAGIIKLYLQTENVNKVLIVADKKLKVQWQEELAILGIHNNSYDYTSREKFIRLSNSEIKKLKYTLVVIDEAHMGFKNNNTRAYQKMMILKKANPDLKGLLLTATPWNNKREDVINIGTLFLDIDAIPNDRNYKQYLLLAGKTNKAVRGIAGDDVAFNQLWADLFLQRTRKTYGGKNVKFPNRKFPTVDIRYEPRKDQIFSDNFDTIVDLSFPYMDPIKYVIDSKREDVGGKKLKLMLLKRADSSWVAYKKSLESIIDRLNLLNDNLNKMGISGNIKGDFKAFLGDYYGLSDYAVNLNLAIFDVKKLQKIDDEDEDEEIANSRRRKQVYLENITDIINKISTRKAESAVEKMKVAANRDLSTLNSLLTKLNKAYEKHDEKIEEVSRLVQEELSKKHKVILVSQFIDTVSYYYDELYTRLNDENNPVRMGMVTGGANNGANSGNKINQISGVSKKEVLDRFSPQSKNRMDLFNTDEEINVLVGTDAISTGQNLQDAVTLMNLDLPYNPMQLEQRIGRIDRPRKQNDDRDIYIYTFPVYTAIDSQLKMTERLGTKMKGAIDDTEFDNVVLPEYIEYLKNAKKKDSQAVETMLDTTLDKITYNSGMNAEEHTDQYEKANKRMYDFRTNGTVVSKSVKLENVSFSDGKSNSIAVIKVTYRDVNDEFLSKEEFIINLDDKKETTITDGENNLYNEITHDYELHHKLLVSDAKEIVNKKKNILEEVVKNLVDKYNNQLGSLEKNVDNLQDKIAKGAANKLMDSAKDINNRDKILSILDKANIEHNKLGLIINYIETITPEDEELYAIVKEINQSVDNFWFQLDSGNPKYRELFNPDKLFNSDTLEFAETLNAARKDLNTRQADIKNTTFEVILENININS</sequence>
<evidence type="ECO:0000256" key="1">
    <source>
        <dbReference type="ARBA" id="ARBA00022801"/>
    </source>
</evidence>
<comment type="caution">
    <text evidence="5">The sequence shown here is derived from an EMBL/GenBank/DDBJ whole genome shotgun (WGS) entry which is preliminary data.</text>
</comment>
<dbReference type="Pfam" id="PF00271">
    <property type="entry name" value="Helicase_C"/>
    <property type="match status" value="1"/>
</dbReference>
<dbReference type="GO" id="GO:0005524">
    <property type="term" value="F:ATP binding"/>
    <property type="evidence" value="ECO:0007669"/>
    <property type="project" value="InterPro"/>
</dbReference>
<dbReference type="InterPro" id="IPR049730">
    <property type="entry name" value="SNF2/RAD54-like_C"/>
</dbReference>
<dbReference type="PANTHER" id="PTHR45766:SF6">
    <property type="entry name" value="SWI_SNF-RELATED MATRIX-ASSOCIATED ACTIN-DEPENDENT REGULATOR OF CHROMATIN SUBFAMILY A-LIKE PROTEIN 1"/>
    <property type="match status" value="1"/>
</dbReference>
<feature type="coiled-coil region" evidence="2">
    <location>
        <begin position="656"/>
        <end position="690"/>
    </location>
</feature>
<evidence type="ECO:0000313" key="6">
    <source>
        <dbReference type="Proteomes" id="UP000006227"/>
    </source>
</evidence>
<keyword evidence="5" id="KW-0347">Helicase</keyword>
<evidence type="ECO:0000313" key="5">
    <source>
        <dbReference type="EMBL" id="EGL98152.1"/>
    </source>
</evidence>
<dbReference type="InterPro" id="IPR001650">
    <property type="entry name" value="Helicase_C-like"/>
</dbReference>
<dbReference type="GO" id="GO:0016787">
    <property type="term" value="F:hydrolase activity"/>
    <property type="evidence" value="ECO:0007669"/>
    <property type="project" value="UniProtKB-KW"/>
</dbReference>
<keyword evidence="2" id="KW-0175">Coiled coil</keyword>
<name>F5VFL3_9LACO</name>
<dbReference type="GO" id="GO:0003677">
    <property type="term" value="F:DNA binding"/>
    <property type="evidence" value="ECO:0007669"/>
    <property type="project" value="InterPro"/>
</dbReference>
<dbReference type="InterPro" id="IPR006935">
    <property type="entry name" value="Helicase/UvrB_N"/>
</dbReference>
<feature type="coiled-coil region" evidence="2">
    <location>
        <begin position="1014"/>
        <end position="1048"/>
    </location>
</feature>
<dbReference type="SUPFAM" id="SSF56024">
    <property type="entry name" value="Phospholipase D/nuclease"/>
    <property type="match status" value="1"/>
</dbReference>
<dbReference type="Gene3D" id="3.30.870.10">
    <property type="entry name" value="Endonuclease Chain A"/>
    <property type="match status" value="1"/>
</dbReference>
<protein>
    <submittedName>
        <fullName evidence="5">Helicase</fullName>
    </submittedName>
</protein>